<dbReference type="InterPro" id="IPR003616">
    <property type="entry name" value="Post-SET_dom"/>
</dbReference>
<dbReference type="eggNOG" id="KOG1082">
    <property type="taxonomic scope" value="Eukaryota"/>
</dbReference>
<sequence>MTLDIGTQHRDASVSGPSSDLSPSPPSSPGLVSTHAAAVSPAPARKPTTASNAASTSAILSWSDEKVKSCSSLRARKDLRRNLEVDVLQNIQKALRTSPNPFFNDPGAAAQEALRQAQIYKAWIQDQEGSSLEVAIVNDHPQGPADGCPPYDFVWVNGYVHDDTIPPSDPSELQGCDCEDDACNPATCKCFQKAVRFDTLNIYKESKQFAYNADGTLQDMMVPTYPIFECNSKCGCSSACTNRVVQKGRRVEIEFFKHQHYGWGVRARHRIKRHTFIGIYSGELVSDAEADRRAIVYEDVGSTYHFTIDPHPIKLETMRKRLASSPEGRTMTEEQLMQRVNDWTRLMDLYQAHREHKVTAKQLKEFNDRQIVEAKRKGEWSRRWQAELEAELAEWEARYREEPDNYLSLEPEDQARAEDLSLFYEDQQEANELTVDGALHGNFTRFFNHSCDPNLATWPVWIEEGSIWRPFFCFFALRNIEAGDELNFSYTSAEEVDDMVKRLNQIQVEQGTKPGTKRMKCLCGASNCRGFVFG</sequence>
<dbReference type="Pfam" id="PF00856">
    <property type="entry name" value="SET"/>
    <property type="match status" value="1"/>
</dbReference>
<dbReference type="SUPFAM" id="SSF82199">
    <property type="entry name" value="SET domain"/>
    <property type="match status" value="1"/>
</dbReference>
<evidence type="ECO:0000256" key="1">
    <source>
        <dbReference type="ARBA" id="ARBA00004286"/>
    </source>
</evidence>
<dbReference type="KEGG" id="pfp:PFL1_05326"/>
<dbReference type="Proteomes" id="UP000053664">
    <property type="component" value="Unassembled WGS sequence"/>
</dbReference>
<evidence type="ECO:0000256" key="4">
    <source>
        <dbReference type="ARBA" id="ARBA00022679"/>
    </source>
</evidence>
<dbReference type="EMBL" id="KE361641">
    <property type="protein sequence ID" value="EPQ27042.1"/>
    <property type="molecule type" value="Genomic_DNA"/>
</dbReference>
<dbReference type="Gene3D" id="2.170.270.10">
    <property type="entry name" value="SET domain"/>
    <property type="match status" value="2"/>
</dbReference>
<dbReference type="AlphaFoldDB" id="A0A061H2U0"/>
<keyword evidence="7" id="KW-0862">Zinc</keyword>
<evidence type="ECO:0000313" key="13">
    <source>
        <dbReference type="Proteomes" id="UP000053664"/>
    </source>
</evidence>
<feature type="compositionally biased region" description="Low complexity" evidence="8">
    <location>
        <begin position="13"/>
        <end position="22"/>
    </location>
</feature>
<dbReference type="GO" id="GO:0005634">
    <property type="term" value="C:nucleus"/>
    <property type="evidence" value="ECO:0007669"/>
    <property type="project" value="InterPro"/>
</dbReference>
<keyword evidence="2" id="KW-0158">Chromosome</keyword>
<evidence type="ECO:0000256" key="8">
    <source>
        <dbReference type="SAM" id="MobiDB-lite"/>
    </source>
</evidence>
<feature type="region of interest" description="Disordered" evidence="8">
    <location>
        <begin position="1"/>
        <end position="56"/>
    </location>
</feature>
<feature type="domain" description="Pre-SET" evidence="10">
    <location>
        <begin position="174"/>
        <end position="248"/>
    </location>
</feature>
<reference evidence="12 13" key="1">
    <citation type="journal article" date="2013" name="Plant Cell">
        <title>The transition from a phytopathogenic smut ancestor to an anamorphic biocontrol agent deciphered by comparative whole-genome analysis.</title>
        <authorList>
            <person name="Lefebvre F."/>
            <person name="Joly D.L."/>
            <person name="Labbe C."/>
            <person name="Teichmann B."/>
            <person name="Linning R."/>
            <person name="Belzile F."/>
            <person name="Bakkeren G."/>
            <person name="Belanger R.R."/>
        </authorList>
    </citation>
    <scope>NUCLEOTIDE SEQUENCE [LARGE SCALE GENOMIC DNA]</scope>
    <source>
        <strain evidence="12 13">PF-1</strain>
    </source>
</reference>
<evidence type="ECO:0000313" key="12">
    <source>
        <dbReference type="EMBL" id="EPQ27042.1"/>
    </source>
</evidence>
<dbReference type="InterPro" id="IPR046341">
    <property type="entry name" value="SET_dom_sf"/>
</dbReference>
<dbReference type="PROSITE" id="PS50280">
    <property type="entry name" value="SET"/>
    <property type="match status" value="1"/>
</dbReference>
<evidence type="ECO:0000256" key="2">
    <source>
        <dbReference type="ARBA" id="ARBA00022454"/>
    </source>
</evidence>
<keyword evidence="3" id="KW-0489">Methyltransferase</keyword>
<keyword evidence="5" id="KW-0949">S-adenosyl-L-methionine</keyword>
<dbReference type="PROSITE" id="PS50868">
    <property type="entry name" value="POST_SET"/>
    <property type="match status" value="1"/>
</dbReference>
<keyword evidence="4" id="KW-0808">Transferase</keyword>
<evidence type="ECO:0008006" key="14">
    <source>
        <dbReference type="Google" id="ProtNLM"/>
    </source>
</evidence>
<dbReference type="SMART" id="SM00508">
    <property type="entry name" value="PostSET"/>
    <property type="match status" value="1"/>
</dbReference>
<organism evidence="12 13">
    <name type="scientific">Pseudozyma flocculosa PF-1</name>
    <dbReference type="NCBI Taxonomy" id="1277687"/>
    <lineage>
        <taxon>Eukaryota</taxon>
        <taxon>Fungi</taxon>
        <taxon>Dikarya</taxon>
        <taxon>Basidiomycota</taxon>
        <taxon>Ustilaginomycotina</taxon>
        <taxon>Ustilaginomycetes</taxon>
        <taxon>Ustilaginales</taxon>
        <taxon>Ustilaginaceae</taxon>
        <taxon>Pseudozyma</taxon>
    </lineage>
</organism>
<dbReference type="PANTHER" id="PTHR46223">
    <property type="entry name" value="HISTONE-LYSINE N-METHYLTRANSFERASE SUV39H"/>
    <property type="match status" value="1"/>
</dbReference>
<evidence type="ECO:0000256" key="3">
    <source>
        <dbReference type="ARBA" id="ARBA00022603"/>
    </source>
</evidence>
<dbReference type="GeneID" id="19319419"/>
<name>A0A061H2U0_9BASI</name>
<proteinExistence type="predicted"/>
<evidence type="ECO:0000256" key="6">
    <source>
        <dbReference type="ARBA" id="ARBA00022723"/>
    </source>
</evidence>
<protein>
    <recommendedName>
        <fullName evidence="14">SET domain-containing protein</fullName>
    </recommendedName>
</protein>
<accession>A0A061H2U0</accession>
<evidence type="ECO:0000256" key="5">
    <source>
        <dbReference type="ARBA" id="ARBA00022691"/>
    </source>
</evidence>
<dbReference type="GO" id="GO:0008270">
    <property type="term" value="F:zinc ion binding"/>
    <property type="evidence" value="ECO:0007669"/>
    <property type="project" value="InterPro"/>
</dbReference>
<dbReference type="SMART" id="SM00468">
    <property type="entry name" value="PreSET"/>
    <property type="match status" value="1"/>
</dbReference>
<feature type="domain" description="Post-SET" evidence="11">
    <location>
        <begin position="517"/>
        <end position="533"/>
    </location>
</feature>
<dbReference type="PANTHER" id="PTHR46223:SF3">
    <property type="entry name" value="HISTONE-LYSINE N-METHYLTRANSFERASE SET-23"/>
    <property type="match status" value="1"/>
</dbReference>
<evidence type="ECO:0000259" key="10">
    <source>
        <dbReference type="PROSITE" id="PS50867"/>
    </source>
</evidence>
<dbReference type="InterPro" id="IPR050973">
    <property type="entry name" value="H3K9_Histone-Lys_N-MTase"/>
</dbReference>
<dbReference type="InterPro" id="IPR007728">
    <property type="entry name" value="Pre-SET_dom"/>
</dbReference>
<dbReference type="RefSeq" id="XP_007881049.1">
    <property type="nucleotide sequence ID" value="XM_007882858.1"/>
</dbReference>
<dbReference type="GO" id="GO:0042054">
    <property type="term" value="F:histone methyltransferase activity"/>
    <property type="evidence" value="ECO:0007669"/>
    <property type="project" value="InterPro"/>
</dbReference>
<dbReference type="GO" id="GO:0032259">
    <property type="term" value="P:methylation"/>
    <property type="evidence" value="ECO:0007669"/>
    <property type="project" value="UniProtKB-KW"/>
</dbReference>
<evidence type="ECO:0000256" key="7">
    <source>
        <dbReference type="ARBA" id="ARBA00022833"/>
    </source>
</evidence>
<evidence type="ECO:0000259" key="9">
    <source>
        <dbReference type="PROSITE" id="PS50280"/>
    </source>
</evidence>
<dbReference type="GO" id="GO:0005694">
    <property type="term" value="C:chromosome"/>
    <property type="evidence" value="ECO:0007669"/>
    <property type="project" value="UniProtKB-SubCell"/>
</dbReference>
<dbReference type="HOGENOM" id="CLU_510100_0_0_1"/>
<evidence type="ECO:0000259" key="11">
    <source>
        <dbReference type="PROSITE" id="PS50868"/>
    </source>
</evidence>
<keyword evidence="6" id="KW-0479">Metal-binding</keyword>
<gene>
    <name evidence="12" type="ORF">PFL1_05326</name>
</gene>
<dbReference type="PROSITE" id="PS50867">
    <property type="entry name" value="PRE_SET"/>
    <property type="match status" value="1"/>
</dbReference>
<comment type="subcellular location">
    <subcellularLocation>
        <location evidence="1">Chromosome</location>
    </subcellularLocation>
</comment>
<dbReference type="SMART" id="SM00317">
    <property type="entry name" value="SET"/>
    <property type="match status" value="1"/>
</dbReference>
<dbReference type="OrthoDB" id="308383at2759"/>
<feature type="domain" description="SET" evidence="9">
    <location>
        <begin position="249"/>
        <end position="491"/>
    </location>
</feature>
<dbReference type="InterPro" id="IPR001214">
    <property type="entry name" value="SET_dom"/>
</dbReference>
<dbReference type="Pfam" id="PF05033">
    <property type="entry name" value="Pre-SET"/>
    <property type="match status" value="1"/>
</dbReference>